<dbReference type="SMART" id="SM00698">
    <property type="entry name" value="MORN"/>
    <property type="match status" value="6"/>
</dbReference>
<dbReference type="SUPFAM" id="SSF82185">
    <property type="entry name" value="Histone H3 K4-specific methyltransferase SET7/9 N-terminal domain"/>
    <property type="match status" value="2"/>
</dbReference>
<keyword evidence="2" id="KW-0677">Repeat</keyword>
<comment type="subcellular location">
    <subcellularLocation>
        <location evidence="1">Cytoplasmic vesicle</location>
        <location evidence="1">Secretory vesicle</location>
        <location evidence="1">Acrosome</location>
    </subcellularLocation>
</comment>
<proteinExistence type="predicted"/>
<dbReference type="AlphaFoldDB" id="A0A672IPZ4"/>
<evidence type="ECO:0000313" key="6">
    <source>
        <dbReference type="Ensembl" id="ENSSFAP00005043154.1"/>
    </source>
</evidence>
<evidence type="ECO:0000256" key="4">
    <source>
        <dbReference type="ARBA" id="ARBA00039854"/>
    </source>
</evidence>
<dbReference type="PANTHER" id="PTHR46511:SF1">
    <property type="entry name" value="MORN REPEAT-CONTAINING PROTEIN 3"/>
    <property type="match status" value="1"/>
</dbReference>
<reference evidence="6" key="3">
    <citation type="submission" date="2025-09" db="UniProtKB">
        <authorList>
            <consortium name="Ensembl"/>
        </authorList>
    </citation>
    <scope>IDENTIFICATION</scope>
</reference>
<reference evidence="6" key="2">
    <citation type="submission" date="2025-08" db="UniProtKB">
        <authorList>
            <consortium name="Ensembl"/>
        </authorList>
    </citation>
    <scope>IDENTIFICATION</scope>
</reference>
<evidence type="ECO:0000256" key="3">
    <source>
        <dbReference type="ARBA" id="ARBA00023329"/>
    </source>
</evidence>
<comment type="function">
    <text evidence="5">Assembles a suppression complex (suppresome) by tethering SIRT1 and MDM2 to regulate composite modifications of p53/TP53. Confers both deacetylation-mediated functional inactivation, by SIRT1, and ubiquitination-dependent degradation, by MDM2, of p53/TP53, promoting a proliferative and cell survival behaviors. May play a role in the regulation of spermatogenesis.</text>
</comment>
<evidence type="ECO:0000256" key="1">
    <source>
        <dbReference type="ARBA" id="ARBA00004218"/>
    </source>
</evidence>
<keyword evidence="7" id="KW-1185">Reference proteome</keyword>
<dbReference type="InParanoid" id="A0A672IPZ4"/>
<dbReference type="Ensembl" id="ENSSFAT00005044700.1">
    <property type="protein sequence ID" value="ENSSFAP00005043154.1"/>
    <property type="gene ID" value="ENSSFAG00005021376.1"/>
</dbReference>
<evidence type="ECO:0000256" key="2">
    <source>
        <dbReference type="ARBA" id="ARBA00022737"/>
    </source>
</evidence>
<dbReference type="GO" id="GO:0001669">
    <property type="term" value="C:acrosomal vesicle"/>
    <property type="evidence" value="ECO:0007669"/>
    <property type="project" value="UniProtKB-SubCell"/>
</dbReference>
<dbReference type="Gene3D" id="2.20.110.10">
    <property type="entry name" value="Histone H3 K4-specific methyltransferase SET7/9 N-terminal domain"/>
    <property type="match status" value="3"/>
</dbReference>
<dbReference type="PANTHER" id="PTHR46511">
    <property type="entry name" value="MORN REPEAT-CONTAINING PROTEIN 3"/>
    <property type="match status" value="1"/>
</dbReference>
<dbReference type="InterPro" id="IPR052472">
    <property type="entry name" value="MORN3"/>
</dbReference>
<accession>A0A672IPZ4</accession>
<sequence length="238" mass="27369">MPFLKFKKGPPASAVLDMKTQKCGLRHTVFSANGDEYTGEWLNNRKHGTGTQVWKKSGALYNGEWKFGKRDGCGTYSVLYPESKEYVRKYCGQWKNGKKHGYGTYYYKNTELYEGEWIEDQRSGWGRMYYENGDVYEGEWMKDKNHGEGIIRFTNGNWYEGSWRDGKKNGNGKFYFCDKGQLYAGLWVNGSAKCGTLTDFGRGEAPTPPKYPIPKVHLVDAQLVLQEAESKEKEEEDD</sequence>
<evidence type="ECO:0000313" key="7">
    <source>
        <dbReference type="Proteomes" id="UP000472267"/>
    </source>
</evidence>
<evidence type="ECO:0000256" key="5">
    <source>
        <dbReference type="ARBA" id="ARBA00045851"/>
    </source>
</evidence>
<dbReference type="OMA" id="CGIMIDF"/>
<dbReference type="InterPro" id="IPR003409">
    <property type="entry name" value="MORN"/>
</dbReference>
<reference evidence="6" key="1">
    <citation type="submission" date="2019-06" db="EMBL/GenBank/DDBJ databases">
        <authorList>
            <consortium name="Wellcome Sanger Institute Data Sharing"/>
        </authorList>
    </citation>
    <scope>NUCLEOTIDE SEQUENCE [LARGE SCALE GENOMIC DNA]</scope>
</reference>
<dbReference type="Pfam" id="PF02493">
    <property type="entry name" value="MORN"/>
    <property type="match status" value="6"/>
</dbReference>
<organism evidence="6 7">
    <name type="scientific">Salarias fasciatus</name>
    <name type="common">Jewelled blenny</name>
    <name type="synonym">Blennius fasciatus</name>
    <dbReference type="NCBI Taxonomy" id="181472"/>
    <lineage>
        <taxon>Eukaryota</taxon>
        <taxon>Metazoa</taxon>
        <taxon>Chordata</taxon>
        <taxon>Craniata</taxon>
        <taxon>Vertebrata</taxon>
        <taxon>Euteleostomi</taxon>
        <taxon>Actinopterygii</taxon>
        <taxon>Neopterygii</taxon>
        <taxon>Teleostei</taxon>
        <taxon>Neoteleostei</taxon>
        <taxon>Acanthomorphata</taxon>
        <taxon>Ovalentaria</taxon>
        <taxon>Blenniimorphae</taxon>
        <taxon>Blenniiformes</taxon>
        <taxon>Blennioidei</taxon>
        <taxon>Blenniidae</taxon>
        <taxon>Salariinae</taxon>
        <taxon>Salarias</taxon>
    </lineage>
</organism>
<keyword evidence="3" id="KW-0968">Cytoplasmic vesicle</keyword>
<name>A0A672IPZ4_SALFA</name>
<protein>
    <recommendedName>
        <fullName evidence="4">MORN repeat-containing protein 3</fullName>
    </recommendedName>
</protein>
<dbReference type="Proteomes" id="UP000472267">
    <property type="component" value="Chromosome 15"/>
</dbReference>